<evidence type="ECO:0000256" key="7">
    <source>
        <dbReference type="ARBA" id="ARBA00047092"/>
    </source>
</evidence>
<dbReference type="GO" id="GO:0070772">
    <property type="term" value="C:PAS complex"/>
    <property type="evidence" value="ECO:0007669"/>
    <property type="project" value="InterPro"/>
</dbReference>
<feature type="compositionally biased region" description="Polar residues" evidence="8">
    <location>
        <begin position="44"/>
        <end position="59"/>
    </location>
</feature>
<dbReference type="PANTHER" id="PTHR16023:SF0">
    <property type="entry name" value="PROTEIN VAC14 HOMOLOG"/>
    <property type="match status" value="1"/>
</dbReference>
<evidence type="ECO:0000313" key="10">
    <source>
        <dbReference type="EMBL" id="KAK3086686.1"/>
    </source>
</evidence>
<dbReference type="GO" id="GO:0010008">
    <property type="term" value="C:endosome membrane"/>
    <property type="evidence" value="ECO:0007669"/>
    <property type="project" value="TreeGrafter"/>
</dbReference>
<accession>A0AA89BTG1</accession>
<feature type="region of interest" description="Disordered" evidence="8">
    <location>
        <begin position="22"/>
        <end position="59"/>
    </location>
</feature>
<dbReference type="SUPFAM" id="SSF48371">
    <property type="entry name" value="ARM repeat"/>
    <property type="match status" value="1"/>
</dbReference>
<evidence type="ECO:0000259" key="9">
    <source>
        <dbReference type="Pfam" id="PF11916"/>
    </source>
</evidence>
<proteinExistence type="inferred from homology"/>
<dbReference type="GO" id="GO:0006661">
    <property type="term" value="P:phosphatidylinositol biosynthetic process"/>
    <property type="evidence" value="ECO:0007669"/>
    <property type="project" value="InterPro"/>
</dbReference>
<keyword evidence="5" id="KW-0472">Membrane</keyword>
<dbReference type="Pfam" id="PF11916">
    <property type="entry name" value="Vac14_Fig4_bd"/>
    <property type="match status" value="1"/>
</dbReference>
<evidence type="ECO:0000256" key="6">
    <source>
        <dbReference type="ARBA" id="ARBA00045654"/>
    </source>
</evidence>
<dbReference type="EMBL" id="VSWD01000012">
    <property type="protein sequence ID" value="KAK3086686.1"/>
    <property type="molecule type" value="Genomic_DNA"/>
</dbReference>
<reference evidence="10" key="1">
    <citation type="submission" date="2019-08" db="EMBL/GenBank/DDBJ databases">
        <title>The improved chromosome-level genome for the pearl oyster Pinctada fucata martensii using PacBio sequencing and Hi-C.</title>
        <authorList>
            <person name="Zheng Z."/>
        </authorList>
    </citation>
    <scope>NUCLEOTIDE SEQUENCE</scope>
    <source>
        <strain evidence="10">ZZ-2019</strain>
        <tissue evidence="10">Adductor muscle</tissue>
    </source>
</reference>
<comment type="caution">
    <text evidence="10">The sequence shown here is derived from an EMBL/GenBank/DDBJ whole genome shotgun (WGS) entry which is preliminary data.</text>
</comment>
<protein>
    <recommendedName>
        <fullName evidence="3">Protein VAC14 homolog</fullName>
    </recommendedName>
</protein>
<keyword evidence="4" id="KW-0677">Repeat</keyword>
<comment type="similarity">
    <text evidence="2">Belongs to the VAC14 family.</text>
</comment>
<dbReference type="InterPro" id="IPR016024">
    <property type="entry name" value="ARM-type_fold"/>
</dbReference>
<evidence type="ECO:0000256" key="4">
    <source>
        <dbReference type="ARBA" id="ARBA00022737"/>
    </source>
</evidence>
<sequence length="365" mass="40784">MISVSDAAKMLNTSLKNLIGDDDDLPSPLLNGPRLGEGEESENTKQPQNEGIQENITETSDTRASAIQLNVAEVIVVICNILSRGDFGTKVAALEWLSHLLMKVPHKVNGYNVIYSVEETGTKMAALEWLSHLLMNVPHKSFCHVEKFFPVLLNTLSDESEEVVLLDLEVLAEISSNPAGQFVTEEMTQSLSENAQEKTTIARTKSYVGLNVYFSKFMSRLLGLFKKDRQLLEPDERGYFIIRQLCQLLNAEDIFQSFSKITVEEQDVGFACKMVQTLNTILLTSTELFDLRNQLKNLSTQSVLKGRDTTFKELLILTGQKAIHCKYDVIIGLKVGARASFFSVFGTDESLIEQDQVNKAYAQSN</sequence>
<comment type="subcellular location">
    <subcellularLocation>
        <location evidence="1">Endomembrane system</location>
    </subcellularLocation>
</comment>
<organism evidence="10 11">
    <name type="scientific">Pinctada imbricata</name>
    <name type="common">Atlantic pearl-oyster</name>
    <name type="synonym">Pinctada martensii</name>
    <dbReference type="NCBI Taxonomy" id="66713"/>
    <lineage>
        <taxon>Eukaryota</taxon>
        <taxon>Metazoa</taxon>
        <taxon>Spiralia</taxon>
        <taxon>Lophotrochozoa</taxon>
        <taxon>Mollusca</taxon>
        <taxon>Bivalvia</taxon>
        <taxon>Autobranchia</taxon>
        <taxon>Pteriomorphia</taxon>
        <taxon>Pterioida</taxon>
        <taxon>Pterioidea</taxon>
        <taxon>Pteriidae</taxon>
        <taxon>Pinctada</taxon>
    </lineage>
</organism>
<feature type="domain" description="Vacuolar protein 14 C-terminal Fig4-binding" evidence="9">
    <location>
        <begin position="235"/>
        <end position="306"/>
    </location>
</feature>
<evidence type="ECO:0000256" key="8">
    <source>
        <dbReference type="SAM" id="MobiDB-lite"/>
    </source>
</evidence>
<comment type="subunit">
    <text evidence="7">Forms pentamers. Component of the PI(3,5)P2 regulatory complex/PAS complex, at least composed of PIKFYVE, FIG4 and VAC14. VAC14 nucleates the assembly of the complex and serves as a scaffold by pentamerizing into a star-shaped structure, which can bind a single copy each of PIKFYVE and FIG4 and coordinates their activities. Interacts with NOS1.</text>
</comment>
<dbReference type="Gene3D" id="1.25.10.10">
    <property type="entry name" value="Leucine-rich Repeat Variant"/>
    <property type="match status" value="1"/>
</dbReference>
<dbReference type="Proteomes" id="UP001186944">
    <property type="component" value="Unassembled WGS sequence"/>
</dbReference>
<evidence type="ECO:0000256" key="3">
    <source>
        <dbReference type="ARBA" id="ARBA00013840"/>
    </source>
</evidence>
<keyword evidence="11" id="KW-1185">Reference proteome</keyword>
<evidence type="ECO:0000256" key="5">
    <source>
        <dbReference type="ARBA" id="ARBA00023136"/>
    </source>
</evidence>
<dbReference type="InterPro" id="IPR021841">
    <property type="entry name" value="VAC14_Fig4p-bd"/>
</dbReference>
<comment type="function">
    <text evidence="6">Scaffold protein component of the PI(3,5)P2 regulatory complex which regulates both the synthesis and turnover of phosphatidylinositol 3,5-bisphosphate (PtdIns(3,5)P2). Pentamerizes into a star-shaped structure and nucleates the assembly of the complex. The pentamer binds a single copy each of PIKFYVE and FIG4 and coordinates both PIKfyve kinase activity and FIG4 phosphatase activity, being required to maintain normal levels of phosphatidylinositol 3-phosphate (PtdIns(3)P) and phosphatidylinositol 5-phosphate (PtdIns(5)P). Plays a role in the biogenesis of endosome carrier vesicles (ECV) / multivesicular bodies (MVB) transport intermediates from early endosomes.</text>
</comment>
<evidence type="ECO:0000256" key="2">
    <source>
        <dbReference type="ARBA" id="ARBA00010225"/>
    </source>
</evidence>
<evidence type="ECO:0000256" key="1">
    <source>
        <dbReference type="ARBA" id="ARBA00004308"/>
    </source>
</evidence>
<dbReference type="PANTHER" id="PTHR16023">
    <property type="entry name" value="TAX1 BINDING PROTEIN-RELATED"/>
    <property type="match status" value="1"/>
</dbReference>
<name>A0AA89BTG1_PINIB</name>
<evidence type="ECO:0000313" key="11">
    <source>
        <dbReference type="Proteomes" id="UP001186944"/>
    </source>
</evidence>
<dbReference type="InterPro" id="IPR011989">
    <property type="entry name" value="ARM-like"/>
</dbReference>
<dbReference type="AlphaFoldDB" id="A0AA89BTG1"/>
<dbReference type="InterPro" id="IPR026825">
    <property type="entry name" value="Vac14"/>
</dbReference>
<gene>
    <name evidence="10" type="ORF">FSP39_021974</name>
</gene>